<dbReference type="EnsemblPlants" id="evm.model.05.1228">
    <property type="protein sequence ID" value="cds.evm.model.05.1228"/>
    <property type="gene ID" value="evm.TU.05.1228"/>
</dbReference>
<proteinExistence type="predicted"/>
<protein>
    <submittedName>
        <fullName evidence="1">Uncharacterized protein</fullName>
    </submittedName>
</protein>
<evidence type="ECO:0000313" key="2">
    <source>
        <dbReference type="Proteomes" id="UP000596661"/>
    </source>
</evidence>
<sequence length="87" mass="9976">MRDSAVQTIKDAADSEAKLDSLHLHSLDMSSTILLHYLWKKDPNVLRLLRFDKEEFIKKVCAIDNDTYLEKYPPGVNSNEESNVDVP</sequence>
<dbReference type="Gramene" id="evm.model.05.1228">
    <property type="protein sequence ID" value="cds.evm.model.05.1228"/>
    <property type="gene ID" value="evm.TU.05.1228"/>
</dbReference>
<dbReference type="EMBL" id="UZAU01000509">
    <property type="status" value="NOT_ANNOTATED_CDS"/>
    <property type="molecule type" value="Genomic_DNA"/>
</dbReference>
<dbReference type="AlphaFoldDB" id="A0A803PKI2"/>
<name>A0A803PKI2_CANSA</name>
<evidence type="ECO:0000313" key="1">
    <source>
        <dbReference type="EnsemblPlants" id="cds.evm.model.05.1228"/>
    </source>
</evidence>
<accession>A0A803PKI2</accession>
<organism evidence="1 2">
    <name type="scientific">Cannabis sativa</name>
    <name type="common">Hemp</name>
    <name type="synonym">Marijuana</name>
    <dbReference type="NCBI Taxonomy" id="3483"/>
    <lineage>
        <taxon>Eukaryota</taxon>
        <taxon>Viridiplantae</taxon>
        <taxon>Streptophyta</taxon>
        <taxon>Embryophyta</taxon>
        <taxon>Tracheophyta</taxon>
        <taxon>Spermatophyta</taxon>
        <taxon>Magnoliopsida</taxon>
        <taxon>eudicotyledons</taxon>
        <taxon>Gunneridae</taxon>
        <taxon>Pentapetalae</taxon>
        <taxon>rosids</taxon>
        <taxon>fabids</taxon>
        <taxon>Rosales</taxon>
        <taxon>Cannabaceae</taxon>
        <taxon>Cannabis</taxon>
    </lineage>
</organism>
<reference evidence="1" key="1">
    <citation type="submission" date="2018-11" db="EMBL/GenBank/DDBJ databases">
        <authorList>
            <person name="Grassa J C."/>
        </authorList>
    </citation>
    <scope>NUCLEOTIDE SEQUENCE [LARGE SCALE GENOMIC DNA]</scope>
</reference>
<dbReference type="Proteomes" id="UP000596661">
    <property type="component" value="Chromosome 5"/>
</dbReference>
<reference evidence="1" key="2">
    <citation type="submission" date="2021-03" db="UniProtKB">
        <authorList>
            <consortium name="EnsemblPlants"/>
        </authorList>
    </citation>
    <scope>IDENTIFICATION</scope>
</reference>
<keyword evidence="2" id="KW-1185">Reference proteome</keyword>